<sequence>MSAPAPDLRTLVLNADMQPLSYAPLSVCSWQQAIVSVFRGRVIQVKAYDDVTVRSASCEHEVPAVIALKTYRRRKAVAFTRYNLFLRDEFRCQYCGRHLPAKDLTFDHVVPRSRGGASSWTNVVACCASDNLRKGDRTPAEVGLRLLRKPFRPTGFQLDAAARKLPGAEAQLHRTWLDFLYWGAELKRR</sequence>
<keyword evidence="2" id="KW-0540">Nuclease</keyword>
<proteinExistence type="predicted"/>
<dbReference type="STRING" id="515897.SAMN05421849_0282"/>
<gene>
    <name evidence="2" type="ORF">SAMN05421849_0282</name>
</gene>
<evidence type="ECO:0000259" key="1">
    <source>
        <dbReference type="SMART" id="SM00507"/>
    </source>
</evidence>
<dbReference type="CDD" id="cd00085">
    <property type="entry name" value="HNHc"/>
    <property type="match status" value="1"/>
</dbReference>
<dbReference type="PANTHER" id="PTHR33877:SF2">
    <property type="entry name" value="OS07G0170200 PROTEIN"/>
    <property type="match status" value="1"/>
</dbReference>
<accession>A0A1R3WAW8</accession>
<dbReference type="Gene3D" id="1.10.30.50">
    <property type="match status" value="1"/>
</dbReference>
<dbReference type="EMBL" id="FTPS01000001">
    <property type="protein sequence ID" value="SIT75175.1"/>
    <property type="molecule type" value="Genomic_DNA"/>
</dbReference>
<keyword evidence="2" id="KW-0378">Hydrolase</keyword>
<name>A0A1R3WAW8_9RHOB</name>
<dbReference type="Pfam" id="PF14279">
    <property type="entry name" value="HNH_5"/>
    <property type="match status" value="1"/>
</dbReference>
<protein>
    <submittedName>
        <fullName evidence="2">5-methylcytosine-specific restriction endonuclease McrA</fullName>
    </submittedName>
</protein>
<keyword evidence="2" id="KW-0255">Endonuclease</keyword>
<dbReference type="AlphaFoldDB" id="A0A1R3WAW8"/>
<organism evidence="2 3">
    <name type="scientific">Pontibaca methylaminivorans</name>
    <dbReference type="NCBI Taxonomy" id="515897"/>
    <lineage>
        <taxon>Bacteria</taxon>
        <taxon>Pseudomonadati</taxon>
        <taxon>Pseudomonadota</taxon>
        <taxon>Alphaproteobacteria</taxon>
        <taxon>Rhodobacterales</taxon>
        <taxon>Roseobacteraceae</taxon>
        <taxon>Pontibaca</taxon>
    </lineage>
</organism>
<evidence type="ECO:0000313" key="2">
    <source>
        <dbReference type="EMBL" id="SIT75175.1"/>
    </source>
</evidence>
<keyword evidence="3" id="KW-1185">Reference proteome</keyword>
<dbReference type="PANTHER" id="PTHR33877">
    <property type="entry name" value="SLL1193 PROTEIN"/>
    <property type="match status" value="1"/>
</dbReference>
<dbReference type="InterPro" id="IPR052892">
    <property type="entry name" value="NA-targeting_endonuclease"/>
</dbReference>
<dbReference type="Proteomes" id="UP000192455">
    <property type="component" value="Unassembled WGS sequence"/>
</dbReference>
<dbReference type="InterPro" id="IPR003615">
    <property type="entry name" value="HNH_nuc"/>
</dbReference>
<evidence type="ECO:0000313" key="3">
    <source>
        <dbReference type="Proteomes" id="UP000192455"/>
    </source>
</evidence>
<dbReference type="InterPro" id="IPR029471">
    <property type="entry name" value="HNH_5"/>
</dbReference>
<feature type="domain" description="HNH nuclease" evidence="1">
    <location>
        <begin position="81"/>
        <end position="132"/>
    </location>
</feature>
<dbReference type="GO" id="GO:0004519">
    <property type="term" value="F:endonuclease activity"/>
    <property type="evidence" value="ECO:0007669"/>
    <property type="project" value="UniProtKB-KW"/>
</dbReference>
<dbReference type="OrthoDB" id="9802901at2"/>
<dbReference type="SMART" id="SM00507">
    <property type="entry name" value="HNHc"/>
    <property type="match status" value="1"/>
</dbReference>
<reference evidence="2 3" key="1">
    <citation type="submission" date="2017-01" db="EMBL/GenBank/DDBJ databases">
        <authorList>
            <person name="Mah S.A."/>
            <person name="Swanson W.J."/>
            <person name="Moy G.W."/>
            <person name="Vacquier V.D."/>
        </authorList>
    </citation>
    <scope>NUCLEOTIDE SEQUENCE [LARGE SCALE GENOMIC DNA]</scope>
    <source>
        <strain evidence="2 3">DSM 21219</strain>
    </source>
</reference>
<dbReference type="RefSeq" id="WP_076646598.1">
    <property type="nucleotide sequence ID" value="NZ_FTPS01000001.1"/>
</dbReference>